<evidence type="ECO:0000313" key="1">
    <source>
        <dbReference type="EMBL" id="OMO93969.1"/>
    </source>
</evidence>
<dbReference type="AlphaFoldDB" id="A0A1R3JGL6"/>
<name>A0A1R3JGL6_9ROSI</name>
<comment type="caution">
    <text evidence="1">The sequence shown here is derived from an EMBL/GenBank/DDBJ whole genome shotgun (WGS) entry which is preliminary data.</text>
</comment>
<accession>A0A1R3JGL6</accession>
<organism evidence="1 2">
    <name type="scientific">Corchorus olitorius</name>
    <dbReference type="NCBI Taxonomy" id="93759"/>
    <lineage>
        <taxon>Eukaryota</taxon>
        <taxon>Viridiplantae</taxon>
        <taxon>Streptophyta</taxon>
        <taxon>Embryophyta</taxon>
        <taxon>Tracheophyta</taxon>
        <taxon>Spermatophyta</taxon>
        <taxon>Magnoliopsida</taxon>
        <taxon>eudicotyledons</taxon>
        <taxon>Gunneridae</taxon>
        <taxon>Pentapetalae</taxon>
        <taxon>rosids</taxon>
        <taxon>malvids</taxon>
        <taxon>Malvales</taxon>
        <taxon>Malvaceae</taxon>
        <taxon>Grewioideae</taxon>
        <taxon>Apeibeae</taxon>
        <taxon>Corchorus</taxon>
    </lineage>
</organism>
<proteinExistence type="predicted"/>
<protein>
    <submittedName>
        <fullName evidence="1">Uncharacterized protein</fullName>
    </submittedName>
</protein>
<dbReference type="Proteomes" id="UP000187203">
    <property type="component" value="Unassembled WGS sequence"/>
</dbReference>
<keyword evidence="2" id="KW-1185">Reference proteome</keyword>
<gene>
    <name evidence="1" type="ORF">COLO4_16593</name>
</gene>
<dbReference type="EMBL" id="AWUE01016184">
    <property type="protein sequence ID" value="OMO93969.1"/>
    <property type="molecule type" value="Genomic_DNA"/>
</dbReference>
<evidence type="ECO:0000313" key="2">
    <source>
        <dbReference type="Proteomes" id="UP000187203"/>
    </source>
</evidence>
<sequence>MAVAVVVNPRNNSTRSMAVGVVVNPRNNSTRSNSLSRFAAFMQTMARRLCSRLFIIGTPKQFLLPPPLSRSETPFKF</sequence>
<reference evidence="2" key="1">
    <citation type="submission" date="2013-09" db="EMBL/GenBank/DDBJ databases">
        <title>Corchorus olitorius genome sequencing.</title>
        <authorList>
            <person name="Alam M."/>
            <person name="Haque M.S."/>
            <person name="Islam M.S."/>
            <person name="Emdad E.M."/>
            <person name="Islam M.M."/>
            <person name="Ahmed B."/>
            <person name="Halim A."/>
            <person name="Hossen Q.M.M."/>
            <person name="Hossain M.Z."/>
            <person name="Ahmed R."/>
            <person name="Khan M.M."/>
            <person name="Islam R."/>
            <person name="Rashid M.M."/>
            <person name="Khan S.A."/>
            <person name="Rahman M.S."/>
            <person name="Alam M."/>
            <person name="Yahiya A.S."/>
            <person name="Khan M.S."/>
            <person name="Azam M.S."/>
            <person name="Haque T."/>
            <person name="Lashkar M.Z.H."/>
            <person name="Akhand A.I."/>
            <person name="Morshed G."/>
            <person name="Roy S."/>
            <person name="Uddin K.S."/>
            <person name="Rabeya T."/>
            <person name="Hossain A.S."/>
            <person name="Chowdhury A."/>
            <person name="Snigdha A.R."/>
            <person name="Mortoza M.S."/>
            <person name="Matin S.A."/>
            <person name="Hoque S.M.E."/>
            <person name="Islam M.K."/>
            <person name="Roy D.K."/>
            <person name="Haider R."/>
            <person name="Moosa M.M."/>
            <person name="Elias S.M."/>
            <person name="Hasan A.M."/>
            <person name="Jahan S."/>
            <person name="Shafiuddin M."/>
            <person name="Mahmood N."/>
            <person name="Shommy N.S."/>
        </authorList>
    </citation>
    <scope>NUCLEOTIDE SEQUENCE [LARGE SCALE GENOMIC DNA]</scope>
    <source>
        <strain evidence="2">cv. O-4</strain>
    </source>
</reference>